<dbReference type="Pfam" id="PF08876">
    <property type="entry name" value="DUF1836"/>
    <property type="match status" value="1"/>
</dbReference>
<protein>
    <submittedName>
        <fullName evidence="1">DUF1836 domain-containing protein</fullName>
    </submittedName>
</protein>
<dbReference type="GeneID" id="90533553"/>
<evidence type="ECO:0000313" key="1">
    <source>
        <dbReference type="EMBL" id="MCQ4839939.1"/>
    </source>
</evidence>
<sequence length="194" mass="22113">MDSHLILEPTFPGTVVERQGKSAAEFLDGLFFGTKGLMLSQVREITKLETSVIQNWVNRGWVQKPVEKRYSANHLARILLINMLREVTKLETIVHILTYLNGSANCREDDSISESQLYIYICDILDEVDYETILSGSLDRLIESRATDYREPFPGAREKVMNAAKLILTYYAASLVKVRADRLYEQAVEPVLKV</sequence>
<comment type="caution">
    <text evidence="1">The sequence shown here is derived from an EMBL/GenBank/DDBJ whole genome shotgun (WGS) entry which is preliminary data.</text>
</comment>
<evidence type="ECO:0000313" key="2">
    <source>
        <dbReference type="Proteomes" id="UP001524473"/>
    </source>
</evidence>
<proteinExistence type="predicted"/>
<dbReference type="PANTHER" id="PTHR40056:SF1">
    <property type="entry name" value="DUF1836 DOMAIN-CONTAINING PROTEIN"/>
    <property type="match status" value="1"/>
</dbReference>
<organism evidence="1 2">
    <name type="scientific">Neglectibacter timonensis</name>
    <dbReference type="NCBI Taxonomy" id="1776382"/>
    <lineage>
        <taxon>Bacteria</taxon>
        <taxon>Bacillati</taxon>
        <taxon>Bacillota</taxon>
        <taxon>Clostridia</taxon>
        <taxon>Eubacteriales</taxon>
        <taxon>Oscillospiraceae</taxon>
        <taxon>Neglectibacter</taxon>
    </lineage>
</organism>
<accession>A0ABT1RZ18</accession>
<dbReference type="Proteomes" id="UP001524473">
    <property type="component" value="Unassembled WGS sequence"/>
</dbReference>
<gene>
    <name evidence="1" type="ORF">NE695_08420</name>
</gene>
<dbReference type="InterPro" id="IPR014975">
    <property type="entry name" value="DUF1836"/>
</dbReference>
<dbReference type="PANTHER" id="PTHR40056">
    <property type="entry name" value="HYPOTHETICAL CYTOSOLIC PROTEIN"/>
    <property type="match status" value="1"/>
</dbReference>
<dbReference type="RefSeq" id="WP_066866757.1">
    <property type="nucleotide sequence ID" value="NZ_CABKVV010000014.1"/>
</dbReference>
<name>A0ABT1RZ18_9FIRM</name>
<reference evidence="1 2" key="1">
    <citation type="submission" date="2022-06" db="EMBL/GenBank/DDBJ databases">
        <title>Isolation of gut microbiota from human fecal samples.</title>
        <authorList>
            <person name="Pamer E.G."/>
            <person name="Barat B."/>
            <person name="Waligurski E."/>
            <person name="Medina S."/>
            <person name="Paddock L."/>
            <person name="Mostad J."/>
        </authorList>
    </citation>
    <scope>NUCLEOTIDE SEQUENCE [LARGE SCALE GENOMIC DNA]</scope>
    <source>
        <strain evidence="1 2">DFI.9.73</strain>
    </source>
</reference>
<keyword evidence="2" id="KW-1185">Reference proteome</keyword>
<dbReference type="EMBL" id="JANFZH010000016">
    <property type="protein sequence ID" value="MCQ4839939.1"/>
    <property type="molecule type" value="Genomic_DNA"/>
</dbReference>